<dbReference type="EMBL" id="CP002199">
    <property type="protein sequence ID" value="ADN17855.1"/>
    <property type="molecule type" value="Genomic_DNA"/>
</dbReference>
<dbReference type="GO" id="GO:0008171">
    <property type="term" value="F:O-methyltransferase activity"/>
    <property type="evidence" value="ECO:0007669"/>
    <property type="project" value="InterPro"/>
</dbReference>
<dbReference type="InterPro" id="IPR036390">
    <property type="entry name" value="WH_DNA-bd_sf"/>
</dbReference>
<dbReference type="InterPro" id="IPR012967">
    <property type="entry name" value="COMT_dimerisation"/>
</dbReference>
<keyword evidence="2 7" id="KW-0808">Transferase</keyword>
<dbReference type="InterPro" id="IPR036388">
    <property type="entry name" value="WH-like_DNA-bd_sf"/>
</dbReference>
<evidence type="ECO:0000313" key="7">
    <source>
        <dbReference type="EMBL" id="ADN17855.1"/>
    </source>
</evidence>
<dbReference type="Pfam" id="PF08100">
    <property type="entry name" value="Dimerisation"/>
    <property type="match status" value="1"/>
</dbReference>
<protein>
    <submittedName>
        <fullName evidence="7">O-methyltransferase family 2</fullName>
    </submittedName>
</protein>
<dbReference type="InterPro" id="IPR001077">
    <property type="entry name" value="COMT_C"/>
</dbReference>
<dbReference type="AlphaFoldDB" id="E0ULM5"/>
<dbReference type="Gene3D" id="1.10.10.10">
    <property type="entry name" value="Winged helix-like DNA-binding domain superfamily/Winged helix DNA-binding domain"/>
    <property type="match status" value="1"/>
</dbReference>
<keyword evidence="7" id="KW-0614">Plasmid</keyword>
<dbReference type="RefSeq" id="WP_013334605.1">
    <property type="nucleotide sequence ID" value="NC_014533.1"/>
</dbReference>
<reference evidence="8" key="1">
    <citation type="journal article" date="2011" name="MBio">
        <title>Novel metabolic attributes of the genus Cyanothece, comprising a group of unicellular nitrogen-fixing Cyanobacteria.</title>
        <authorList>
            <person name="Bandyopadhyay A."/>
            <person name="Elvitigala T."/>
            <person name="Welsh E."/>
            <person name="Stockel J."/>
            <person name="Liberton M."/>
            <person name="Min H."/>
            <person name="Sherman L.A."/>
            <person name="Pakrasi H.B."/>
        </authorList>
    </citation>
    <scope>NUCLEOTIDE SEQUENCE [LARGE SCALE GENOMIC DNA]</scope>
    <source>
        <strain evidence="8">PCC 7822</strain>
        <plasmid evidence="8">Cy782201</plasmid>
    </source>
</reference>
<evidence type="ECO:0000259" key="6">
    <source>
        <dbReference type="Pfam" id="PF08100"/>
    </source>
</evidence>
<keyword evidence="1 7" id="KW-0489">Methyltransferase</keyword>
<keyword evidence="3" id="KW-0949">S-adenosyl-L-methionine</keyword>
<dbReference type="PANTHER" id="PTHR43712:SF2">
    <property type="entry name" value="O-METHYLTRANSFERASE CICE"/>
    <property type="match status" value="1"/>
</dbReference>
<sequence>MNQNTFAKIQKPTTDERILWDLISGHISFKTLLVAYNLNFFSIFVEKPLTVPEVCQILKIEHRAANALLSMCLATGLLQIKNNYYSLTQFSQNYLVESSPNYLGNFLNFLSANENIYSWQNLKNAVLTNSAQIYAGNDLFQTHQEKVDLARAFTYAIHDRNLAPAQAWADNLDLSKNKVLLDIGGGSGIYAINAVMRWPNLEAIIIDLASVCNLAKEFVSKYGLQERIKTEICDIWNQPFPKADIHFYSDIFHDWSLEKCFLLAQKSFNNLESGGRIIIHEMLYNEQKNGPLSVAASNMIMLLWTEGQQYSGHELTTLLKKVGFENVEVKPTCGYWSIITACKP</sequence>
<dbReference type="Pfam" id="PF00891">
    <property type="entry name" value="Methyltransf_2"/>
    <property type="match status" value="1"/>
</dbReference>
<dbReference type="InterPro" id="IPR029063">
    <property type="entry name" value="SAM-dependent_MTases_sf"/>
</dbReference>
<dbReference type="PROSITE" id="PS51683">
    <property type="entry name" value="SAM_OMT_II"/>
    <property type="match status" value="1"/>
</dbReference>
<evidence type="ECO:0000256" key="4">
    <source>
        <dbReference type="PIRSR" id="PIRSR005739-1"/>
    </source>
</evidence>
<evidence type="ECO:0000256" key="2">
    <source>
        <dbReference type="ARBA" id="ARBA00022679"/>
    </source>
</evidence>
<dbReference type="OrthoDB" id="582216at2"/>
<proteinExistence type="predicted"/>
<dbReference type="InterPro" id="IPR016461">
    <property type="entry name" value="COMT-like"/>
</dbReference>
<organism evidence="7 8">
    <name type="scientific">Gloeothece verrucosa (strain PCC 7822)</name>
    <name type="common">Cyanothece sp. (strain PCC 7822)</name>
    <dbReference type="NCBI Taxonomy" id="497965"/>
    <lineage>
        <taxon>Bacteria</taxon>
        <taxon>Bacillati</taxon>
        <taxon>Cyanobacteriota</taxon>
        <taxon>Cyanophyceae</taxon>
        <taxon>Oscillatoriophycideae</taxon>
        <taxon>Chroococcales</taxon>
        <taxon>Aphanothecaceae</taxon>
        <taxon>Gloeothece</taxon>
        <taxon>Gloeothece verrucosa</taxon>
    </lineage>
</organism>
<evidence type="ECO:0000313" key="8">
    <source>
        <dbReference type="Proteomes" id="UP000008206"/>
    </source>
</evidence>
<dbReference type="Proteomes" id="UP000008206">
    <property type="component" value="Plasmid Cy782201"/>
</dbReference>
<evidence type="ECO:0000256" key="3">
    <source>
        <dbReference type="ARBA" id="ARBA00022691"/>
    </source>
</evidence>
<name>E0ULM5_GLOV7</name>
<feature type="domain" description="O-methyltransferase dimerisation" evidence="6">
    <location>
        <begin position="20"/>
        <end position="96"/>
    </location>
</feature>
<keyword evidence="8" id="KW-1185">Reference proteome</keyword>
<gene>
    <name evidence="7" type="ordered locus">Cyan7822_6008</name>
</gene>
<geneLocation type="plasmid" evidence="7 8">
    <name>Cy782201</name>
</geneLocation>
<dbReference type="CDD" id="cd02440">
    <property type="entry name" value="AdoMet_MTases"/>
    <property type="match status" value="1"/>
</dbReference>
<dbReference type="HOGENOM" id="CLU_005533_4_2_3"/>
<dbReference type="SUPFAM" id="SSF46785">
    <property type="entry name" value="Winged helix' DNA-binding domain"/>
    <property type="match status" value="1"/>
</dbReference>
<dbReference type="GO" id="GO:0046983">
    <property type="term" value="F:protein dimerization activity"/>
    <property type="evidence" value="ECO:0007669"/>
    <property type="project" value="InterPro"/>
</dbReference>
<dbReference type="PIRSF" id="PIRSF005739">
    <property type="entry name" value="O-mtase"/>
    <property type="match status" value="1"/>
</dbReference>
<dbReference type="KEGG" id="cyj:Cyan7822_6008"/>
<dbReference type="SUPFAM" id="SSF53335">
    <property type="entry name" value="S-adenosyl-L-methionine-dependent methyltransferases"/>
    <property type="match status" value="1"/>
</dbReference>
<feature type="domain" description="O-methyltransferase C-terminal" evidence="5">
    <location>
        <begin position="119"/>
        <end position="325"/>
    </location>
</feature>
<evidence type="ECO:0000256" key="1">
    <source>
        <dbReference type="ARBA" id="ARBA00022603"/>
    </source>
</evidence>
<dbReference type="PANTHER" id="PTHR43712">
    <property type="entry name" value="PUTATIVE (AFU_ORTHOLOGUE AFUA_4G14580)-RELATED"/>
    <property type="match status" value="1"/>
</dbReference>
<accession>E0ULM5</accession>
<dbReference type="GO" id="GO:0032259">
    <property type="term" value="P:methylation"/>
    <property type="evidence" value="ECO:0007669"/>
    <property type="project" value="UniProtKB-KW"/>
</dbReference>
<evidence type="ECO:0000259" key="5">
    <source>
        <dbReference type="Pfam" id="PF00891"/>
    </source>
</evidence>
<dbReference type="Gene3D" id="3.40.50.150">
    <property type="entry name" value="Vaccinia Virus protein VP39"/>
    <property type="match status" value="1"/>
</dbReference>
<feature type="active site" description="Proton acceptor" evidence="4">
    <location>
        <position position="253"/>
    </location>
</feature>